<feature type="coiled-coil region" evidence="1">
    <location>
        <begin position="34"/>
        <end position="68"/>
    </location>
</feature>
<evidence type="ECO:0000256" key="1">
    <source>
        <dbReference type="SAM" id="Coils"/>
    </source>
</evidence>
<name>A0A8J3B7G9_9BACI</name>
<dbReference type="InterPro" id="IPR045584">
    <property type="entry name" value="Pilin-like"/>
</dbReference>
<evidence type="ECO:0008006" key="4">
    <source>
        <dbReference type="Google" id="ProtNLM"/>
    </source>
</evidence>
<dbReference type="Gene3D" id="3.30.700.10">
    <property type="entry name" value="Glycoprotein, Type 4 Pilin"/>
    <property type="match status" value="1"/>
</dbReference>
<dbReference type="AlphaFoldDB" id="A0A8J3B7G9"/>
<sequence>MSLVELLAAVAILALAIIPLSAAFTQVYSTAVENKQRTQAVQIAREAMEQLRNQIHAGNDDVSTLQTKLKNEIKNQYGDNYDVALNLEQKDNIGTSILYEVTVTASYLDKSDPRNTVTLKSLVRKP</sequence>
<keyword evidence="3" id="KW-1185">Reference proteome</keyword>
<protein>
    <recommendedName>
        <fullName evidence="4">Prepilin-type N-terminal cleavage/methylation domain-containing protein</fullName>
    </recommendedName>
</protein>
<gene>
    <name evidence="2" type="ORF">GCM10007043_14040</name>
</gene>
<comment type="caution">
    <text evidence="2">The sequence shown here is derived from an EMBL/GenBank/DDBJ whole genome shotgun (WGS) entry which is preliminary data.</text>
</comment>
<reference evidence="2" key="2">
    <citation type="submission" date="2020-09" db="EMBL/GenBank/DDBJ databases">
        <authorList>
            <person name="Sun Q."/>
            <person name="Ohkuma M."/>
        </authorList>
    </citation>
    <scope>NUCLEOTIDE SEQUENCE</scope>
    <source>
        <strain evidence="2">JCM 14719</strain>
    </source>
</reference>
<keyword evidence="1" id="KW-0175">Coiled coil</keyword>
<organism evidence="2 3">
    <name type="scientific">Calditerricola satsumensis</name>
    <dbReference type="NCBI Taxonomy" id="373054"/>
    <lineage>
        <taxon>Bacteria</taxon>
        <taxon>Bacillati</taxon>
        <taxon>Bacillota</taxon>
        <taxon>Bacilli</taxon>
        <taxon>Bacillales</taxon>
        <taxon>Bacillaceae</taxon>
        <taxon>Calditerricola</taxon>
    </lineage>
</organism>
<dbReference type="Proteomes" id="UP000637720">
    <property type="component" value="Unassembled WGS sequence"/>
</dbReference>
<reference evidence="2" key="1">
    <citation type="journal article" date="2014" name="Int. J. Syst. Evol. Microbiol.">
        <title>Complete genome sequence of Corynebacterium casei LMG S-19264T (=DSM 44701T), isolated from a smear-ripened cheese.</title>
        <authorList>
            <consortium name="US DOE Joint Genome Institute (JGI-PGF)"/>
            <person name="Walter F."/>
            <person name="Albersmeier A."/>
            <person name="Kalinowski J."/>
            <person name="Ruckert C."/>
        </authorList>
    </citation>
    <scope>NUCLEOTIDE SEQUENCE</scope>
    <source>
        <strain evidence="2">JCM 14719</strain>
    </source>
</reference>
<proteinExistence type="predicted"/>
<accession>A0A8J3B7G9</accession>
<dbReference type="EMBL" id="BMOF01000025">
    <property type="protein sequence ID" value="GGK01179.1"/>
    <property type="molecule type" value="Genomic_DNA"/>
</dbReference>
<evidence type="ECO:0000313" key="3">
    <source>
        <dbReference type="Proteomes" id="UP000637720"/>
    </source>
</evidence>
<evidence type="ECO:0000313" key="2">
    <source>
        <dbReference type="EMBL" id="GGK01179.1"/>
    </source>
</evidence>
<dbReference type="SUPFAM" id="SSF54523">
    <property type="entry name" value="Pili subunits"/>
    <property type="match status" value="1"/>
</dbReference>